<dbReference type="InterPro" id="IPR017871">
    <property type="entry name" value="ABC_transporter-like_CS"/>
</dbReference>
<dbReference type="Gene3D" id="3.40.50.300">
    <property type="entry name" value="P-loop containing nucleotide triphosphate hydrolases"/>
    <property type="match status" value="2"/>
</dbReference>
<dbReference type="PANTHER" id="PTHR43790:SF4">
    <property type="entry name" value="GUANOSINE IMPORT ATP-BINDING PROTEIN NUPO"/>
    <property type="match status" value="1"/>
</dbReference>
<dbReference type="GO" id="GO:0016887">
    <property type="term" value="F:ATP hydrolysis activity"/>
    <property type="evidence" value="ECO:0007669"/>
    <property type="project" value="InterPro"/>
</dbReference>
<feature type="domain" description="ABC transporter" evidence="3">
    <location>
        <begin position="5"/>
        <end position="236"/>
    </location>
</feature>
<protein>
    <submittedName>
        <fullName evidence="4">ABC transporter ATP-binding protein</fullName>
    </submittedName>
</protein>
<dbReference type="InterPro" id="IPR003439">
    <property type="entry name" value="ABC_transporter-like_ATP-bd"/>
</dbReference>
<dbReference type="CDD" id="cd03216">
    <property type="entry name" value="ABC_Carb_Monos_I"/>
    <property type="match status" value="1"/>
</dbReference>
<accession>A0A368DMK6</accession>
<dbReference type="AlphaFoldDB" id="A0A368DMK6"/>
<evidence type="ECO:0000313" key="5">
    <source>
        <dbReference type="Proteomes" id="UP000253570"/>
    </source>
</evidence>
<dbReference type="PROSITE" id="PS50893">
    <property type="entry name" value="ABC_TRANSPORTER_2"/>
    <property type="match status" value="2"/>
</dbReference>
<evidence type="ECO:0000256" key="1">
    <source>
        <dbReference type="ARBA" id="ARBA00022741"/>
    </source>
</evidence>
<dbReference type="EMBL" id="QOQD01000010">
    <property type="protein sequence ID" value="RCL73069.1"/>
    <property type="molecule type" value="Genomic_DNA"/>
</dbReference>
<organism evidence="4 5">
    <name type="scientific">PS1 clade bacterium</name>
    <dbReference type="NCBI Taxonomy" id="2175152"/>
    <lineage>
        <taxon>Bacteria</taxon>
        <taxon>Pseudomonadati</taxon>
        <taxon>Pseudomonadota</taxon>
        <taxon>Alphaproteobacteria</taxon>
        <taxon>PS1 clade</taxon>
    </lineage>
</organism>
<dbReference type="CDD" id="cd03215">
    <property type="entry name" value="ABC_Carb_Monos_II"/>
    <property type="match status" value="1"/>
</dbReference>
<evidence type="ECO:0000259" key="3">
    <source>
        <dbReference type="PROSITE" id="PS50893"/>
    </source>
</evidence>
<keyword evidence="1" id="KW-0547">Nucleotide-binding</keyword>
<dbReference type="PANTHER" id="PTHR43790">
    <property type="entry name" value="CARBOHYDRATE TRANSPORT ATP-BINDING PROTEIN MG119-RELATED"/>
    <property type="match status" value="1"/>
</dbReference>
<dbReference type="InterPro" id="IPR027417">
    <property type="entry name" value="P-loop_NTPase"/>
</dbReference>
<proteinExistence type="predicted"/>
<dbReference type="GO" id="GO:0005524">
    <property type="term" value="F:ATP binding"/>
    <property type="evidence" value="ECO:0007669"/>
    <property type="project" value="UniProtKB-KW"/>
</dbReference>
<reference evidence="4 5" key="1">
    <citation type="journal article" date="2018" name="Microbiome">
        <title>Fine metagenomic profile of the Mediterranean stratified and mixed water columns revealed by assembly and recruitment.</title>
        <authorList>
            <person name="Haro-Moreno J.M."/>
            <person name="Lopez-Perez M."/>
            <person name="De La Torre J.R."/>
            <person name="Picazo A."/>
            <person name="Camacho A."/>
            <person name="Rodriguez-Valera F."/>
        </authorList>
    </citation>
    <scope>NUCLEOTIDE SEQUENCE [LARGE SCALE GENOMIC DNA]</scope>
    <source>
        <strain evidence="4">MED-G57</strain>
    </source>
</reference>
<feature type="domain" description="ABC transporter" evidence="3">
    <location>
        <begin position="252"/>
        <end position="494"/>
    </location>
</feature>
<dbReference type="SUPFAM" id="SSF52540">
    <property type="entry name" value="P-loop containing nucleoside triphosphate hydrolases"/>
    <property type="match status" value="2"/>
</dbReference>
<evidence type="ECO:0000256" key="2">
    <source>
        <dbReference type="ARBA" id="ARBA00022840"/>
    </source>
</evidence>
<dbReference type="PROSITE" id="PS00211">
    <property type="entry name" value="ABC_TRANSPORTER_1"/>
    <property type="match status" value="1"/>
</dbReference>
<gene>
    <name evidence="4" type="ORF">DBW71_04510</name>
</gene>
<keyword evidence="2 4" id="KW-0067">ATP-binding</keyword>
<comment type="caution">
    <text evidence="4">The sequence shown here is derived from an EMBL/GenBank/DDBJ whole genome shotgun (WGS) entry which is preliminary data.</text>
</comment>
<dbReference type="InterPro" id="IPR003593">
    <property type="entry name" value="AAA+_ATPase"/>
</dbReference>
<name>A0A368DMK6_9PROT</name>
<dbReference type="SMART" id="SM00382">
    <property type="entry name" value="AAA"/>
    <property type="match status" value="1"/>
</dbReference>
<dbReference type="InterPro" id="IPR050107">
    <property type="entry name" value="ABC_carbohydrate_import_ATPase"/>
</dbReference>
<sequence length="496" mass="55231">MNYVLEIKDITKSFFDIKANKNISLKLKEGEIHALLGENGAGKSTLVKIIYGILKPDSGSMFLDGVKYSPLNPDSARKHGIGMVFQHFSLFESLTVLDNLILGQKNNISRADIINKLSQIQHDYDLFLDLNKIVATLSAGEKQKVEIMRCLLQDPKIIILDEPTSVLNPEEVKKLFSFLKKLSDEGVIILYISHKLQEIKELCDSATILRSGMVVKNCDPKVLSINELAKFMIGKDIIESYDLSQTENIDVMNVVDIVYVNPELYGISLEKVNFSVKKGEIFGIAGIAGNGQSELMKVLSGEINDIKNGSILFNGVKINSLNINDRRKKSMVFIPEDRLGHSAIGNLSLNENILLTNLWDSDFFKNGMIDNVYLDNKTREVIDKFNVVCSDENSLASSLSGGNLQKFVVGREILKNPNIIVCEQPTWGVDIGSANVIHEFLLRKANMGTTIIIISQDMDELRNICHRIAIISNGKLSQTYNTADITSEDIAIEMAK</sequence>
<dbReference type="Pfam" id="PF00005">
    <property type="entry name" value="ABC_tran"/>
    <property type="match status" value="2"/>
</dbReference>
<dbReference type="Proteomes" id="UP000253570">
    <property type="component" value="Unassembled WGS sequence"/>
</dbReference>
<evidence type="ECO:0000313" key="4">
    <source>
        <dbReference type="EMBL" id="RCL73069.1"/>
    </source>
</evidence>